<evidence type="ECO:0000313" key="4">
    <source>
        <dbReference type="EMBL" id="MFB9991190.1"/>
    </source>
</evidence>
<accession>A0ABV6AWW1</accession>
<evidence type="ECO:0000256" key="1">
    <source>
        <dbReference type="ARBA" id="ARBA00006484"/>
    </source>
</evidence>
<feature type="compositionally biased region" description="Basic and acidic residues" evidence="3">
    <location>
        <begin position="9"/>
        <end position="18"/>
    </location>
</feature>
<reference evidence="4 5" key="1">
    <citation type="submission" date="2024-09" db="EMBL/GenBank/DDBJ databases">
        <authorList>
            <person name="Sun Q."/>
            <person name="Mori K."/>
        </authorList>
    </citation>
    <scope>NUCLEOTIDE SEQUENCE [LARGE SCALE GENOMIC DNA]</scope>
    <source>
        <strain evidence="4 5">JCM 13503</strain>
    </source>
</reference>
<dbReference type="SUPFAM" id="SSF51735">
    <property type="entry name" value="NAD(P)-binding Rossmann-fold domains"/>
    <property type="match status" value="1"/>
</dbReference>
<dbReference type="CDD" id="cd05355">
    <property type="entry name" value="SDR_c1"/>
    <property type="match status" value="1"/>
</dbReference>
<dbReference type="PANTHER" id="PTHR48107:SF16">
    <property type="entry name" value="NADPH-DEPENDENT ALDEHYDE REDUCTASE 1, CHLOROPLASTIC"/>
    <property type="match status" value="1"/>
</dbReference>
<name>A0ABV6AWW1_9DEIO</name>
<dbReference type="PANTHER" id="PTHR48107">
    <property type="entry name" value="NADPH-DEPENDENT ALDEHYDE REDUCTASE-LIKE PROTEIN, CHLOROPLASTIC-RELATED"/>
    <property type="match status" value="1"/>
</dbReference>
<dbReference type="EMBL" id="JBHLYR010000013">
    <property type="protein sequence ID" value="MFB9991190.1"/>
    <property type="molecule type" value="Genomic_DNA"/>
</dbReference>
<protein>
    <submittedName>
        <fullName evidence="4">SDR family oxidoreductase</fullName>
    </submittedName>
</protein>
<comment type="caution">
    <text evidence="4">The sequence shown here is derived from an EMBL/GenBank/DDBJ whole genome shotgun (WGS) entry which is preliminary data.</text>
</comment>
<evidence type="ECO:0000256" key="3">
    <source>
        <dbReference type="SAM" id="MobiDB-lite"/>
    </source>
</evidence>
<dbReference type="InterPro" id="IPR036291">
    <property type="entry name" value="NAD(P)-bd_dom_sf"/>
</dbReference>
<keyword evidence="5" id="KW-1185">Reference proteome</keyword>
<dbReference type="NCBIfam" id="NF004782">
    <property type="entry name" value="PRK06128.1"/>
    <property type="match status" value="1"/>
</dbReference>
<keyword evidence="2" id="KW-0560">Oxidoreductase</keyword>
<proteinExistence type="inferred from homology"/>
<organism evidence="4 5">
    <name type="scientific">Deinococcus oregonensis</name>
    <dbReference type="NCBI Taxonomy" id="1805970"/>
    <lineage>
        <taxon>Bacteria</taxon>
        <taxon>Thermotogati</taxon>
        <taxon>Deinococcota</taxon>
        <taxon>Deinococci</taxon>
        <taxon>Deinococcales</taxon>
        <taxon>Deinococcaceae</taxon>
        <taxon>Deinococcus</taxon>
    </lineage>
</organism>
<gene>
    <name evidence="4" type="ORF">ACFFLM_04225</name>
</gene>
<dbReference type="PROSITE" id="PS00061">
    <property type="entry name" value="ADH_SHORT"/>
    <property type="match status" value="1"/>
</dbReference>
<dbReference type="Proteomes" id="UP001589733">
    <property type="component" value="Unassembled WGS sequence"/>
</dbReference>
<feature type="region of interest" description="Disordered" evidence="3">
    <location>
        <begin position="1"/>
        <end position="50"/>
    </location>
</feature>
<dbReference type="RefSeq" id="WP_380005870.1">
    <property type="nucleotide sequence ID" value="NZ_JBHLYR010000013.1"/>
</dbReference>
<evidence type="ECO:0000256" key="2">
    <source>
        <dbReference type="ARBA" id="ARBA00023002"/>
    </source>
</evidence>
<dbReference type="PRINTS" id="PR00080">
    <property type="entry name" value="SDRFAMILY"/>
</dbReference>
<evidence type="ECO:0000313" key="5">
    <source>
        <dbReference type="Proteomes" id="UP001589733"/>
    </source>
</evidence>
<dbReference type="PRINTS" id="PR00081">
    <property type="entry name" value="GDHRDH"/>
</dbReference>
<dbReference type="Pfam" id="PF13561">
    <property type="entry name" value="adh_short_C2"/>
    <property type="match status" value="1"/>
</dbReference>
<comment type="similarity">
    <text evidence="1">Belongs to the short-chain dehydrogenases/reductases (SDR) family.</text>
</comment>
<dbReference type="InterPro" id="IPR002347">
    <property type="entry name" value="SDR_fam"/>
</dbReference>
<dbReference type="InterPro" id="IPR020904">
    <property type="entry name" value="Sc_DH/Rdtase_CS"/>
</dbReference>
<sequence>MSDPVKNQYEMRDPREQYPKPPFPEQPQSAPGLAQEMTPKPDHGENSYQGFGRLKGRKALITGGDSGIGRAVAIAYAREGADVAINYLPSEEADAQEVIEFIRAAGQKAVAIPGDLKDESFCQELVERTVQELGGLDILVSNAGRQTFQTSIADITTAQFDETFKANVYALFWITKAAVPHMKPGATIITTSSINARQPSETLLDYATTKAAIAAYTQALSGQLAEKGIRANTVAPGPFWTALQPSGGQSQEKVKEFGSDVPLGRPGQPAEIAPIYVLLASQESSFMTGGLFPVTGGELM</sequence>
<dbReference type="Gene3D" id="3.40.50.720">
    <property type="entry name" value="NAD(P)-binding Rossmann-like Domain"/>
    <property type="match status" value="1"/>
</dbReference>